<evidence type="ECO:0000313" key="2">
    <source>
        <dbReference type="EMBL" id="KAG2228820.1"/>
    </source>
</evidence>
<dbReference type="Proteomes" id="UP000613177">
    <property type="component" value="Unassembled WGS sequence"/>
</dbReference>
<feature type="signal peptide" evidence="1">
    <location>
        <begin position="1"/>
        <end position="17"/>
    </location>
</feature>
<feature type="chain" id="PRO_5034053954" evidence="1">
    <location>
        <begin position="18"/>
        <end position="131"/>
    </location>
</feature>
<dbReference type="AlphaFoldDB" id="A0A8H7SFQ1"/>
<organism evidence="2 3">
    <name type="scientific">Thamnidium elegans</name>
    <dbReference type="NCBI Taxonomy" id="101142"/>
    <lineage>
        <taxon>Eukaryota</taxon>
        <taxon>Fungi</taxon>
        <taxon>Fungi incertae sedis</taxon>
        <taxon>Mucoromycota</taxon>
        <taxon>Mucoromycotina</taxon>
        <taxon>Mucoromycetes</taxon>
        <taxon>Mucorales</taxon>
        <taxon>Mucorineae</taxon>
        <taxon>Mucoraceae</taxon>
        <taxon>Thamnidium</taxon>
    </lineage>
</organism>
<keyword evidence="3" id="KW-1185">Reference proteome</keyword>
<reference evidence="2" key="1">
    <citation type="submission" date="2021-01" db="EMBL/GenBank/DDBJ databases">
        <title>Metabolic potential, ecology and presence of endohyphal bacteria is reflected in genomic diversity of Mucoromycotina.</title>
        <authorList>
            <person name="Muszewska A."/>
            <person name="Okrasinska A."/>
            <person name="Steczkiewicz K."/>
            <person name="Drgas O."/>
            <person name="Orlowska M."/>
            <person name="Perlinska-Lenart U."/>
            <person name="Aleksandrzak-Piekarczyk T."/>
            <person name="Szatraj K."/>
            <person name="Zielenkiewicz U."/>
            <person name="Pilsyk S."/>
            <person name="Malc E."/>
            <person name="Mieczkowski P."/>
            <person name="Kruszewska J.S."/>
            <person name="Biernat P."/>
            <person name="Pawlowska J."/>
        </authorList>
    </citation>
    <scope>NUCLEOTIDE SEQUENCE</scope>
    <source>
        <strain evidence="2">WA0000018081</strain>
    </source>
</reference>
<name>A0A8H7SFQ1_9FUNG</name>
<evidence type="ECO:0000256" key="1">
    <source>
        <dbReference type="SAM" id="SignalP"/>
    </source>
</evidence>
<comment type="caution">
    <text evidence="2">The sequence shown here is derived from an EMBL/GenBank/DDBJ whole genome shotgun (WGS) entry which is preliminary data.</text>
</comment>
<accession>A0A8H7SFQ1</accession>
<sequence length="131" mass="14527">MLPIIFTFLVWLLCVNGFAPLRKHHSHLESPIDETNVIKNMSHLYTTDDSICGEASLSCMAFGASIPIRCGILTKAPLCKRWDAALKREKCDTFCDTDGSGRLCQRAFPSCCQGTVHGCTSSKPRNTILYK</sequence>
<gene>
    <name evidence="2" type="ORF">INT48_006024</name>
</gene>
<keyword evidence="1" id="KW-0732">Signal</keyword>
<protein>
    <submittedName>
        <fullName evidence="2">Uncharacterized protein</fullName>
    </submittedName>
</protein>
<evidence type="ECO:0000313" key="3">
    <source>
        <dbReference type="Proteomes" id="UP000613177"/>
    </source>
</evidence>
<proteinExistence type="predicted"/>
<dbReference type="EMBL" id="JAEPRE010000353">
    <property type="protein sequence ID" value="KAG2228820.1"/>
    <property type="molecule type" value="Genomic_DNA"/>
</dbReference>